<dbReference type="RefSeq" id="WP_067524097.1">
    <property type="nucleotide sequence ID" value="NZ_JABELX010000008.1"/>
</dbReference>
<evidence type="ECO:0000256" key="1">
    <source>
        <dbReference type="SAM" id="Coils"/>
    </source>
</evidence>
<proteinExistence type="predicted"/>
<gene>
    <name evidence="2" type="ORF">HLB23_23310</name>
</gene>
<evidence type="ECO:0000313" key="3">
    <source>
        <dbReference type="Proteomes" id="UP000586827"/>
    </source>
</evidence>
<dbReference type="Proteomes" id="UP000586827">
    <property type="component" value="Unassembled WGS sequence"/>
</dbReference>
<comment type="caution">
    <text evidence="2">The sequence shown here is derived from an EMBL/GenBank/DDBJ whole genome shotgun (WGS) entry which is preliminary data.</text>
</comment>
<dbReference type="AlphaFoldDB" id="A0A849C522"/>
<organism evidence="2 3">
    <name type="scientific">Nocardia uniformis</name>
    <dbReference type="NCBI Taxonomy" id="53432"/>
    <lineage>
        <taxon>Bacteria</taxon>
        <taxon>Bacillati</taxon>
        <taxon>Actinomycetota</taxon>
        <taxon>Actinomycetes</taxon>
        <taxon>Mycobacteriales</taxon>
        <taxon>Nocardiaceae</taxon>
        <taxon>Nocardia</taxon>
    </lineage>
</organism>
<feature type="coiled-coil region" evidence="1">
    <location>
        <begin position="69"/>
        <end position="103"/>
    </location>
</feature>
<accession>A0A849C522</accession>
<evidence type="ECO:0000313" key="2">
    <source>
        <dbReference type="EMBL" id="NNH72756.1"/>
    </source>
</evidence>
<protein>
    <submittedName>
        <fullName evidence="2">Uncharacterized protein</fullName>
    </submittedName>
</protein>
<keyword evidence="3" id="KW-1185">Reference proteome</keyword>
<dbReference type="EMBL" id="JABELX010000008">
    <property type="protein sequence ID" value="NNH72756.1"/>
    <property type="molecule type" value="Genomic_DNA"/>
</dbReference>
<name>A0A849C522_9NOCA</name>
<sequence>MTEEERQRLERTRRTIRLVADAATHVSTAFLQTELAQEAVHKAGDSRDNLLKLQETVMKVLNLPTAGELGQMNARMRSVSQRLEDLEDNLVNVGDQLEGLAKVPHLLETIVEQTARSDSAGPRPEQPRG</sequence>
<keyword evidence="1" id="KW-0175">Coiled coil</keyword>
<reference evidence="2 3" key="1">
    <citation type="submission" date="2020-05" db="EMBL/GenBank/DDBJ databases">
        <title>MicrobeNet Type strains.</title>
        <authorList>
            <person name="Nicholson A.C."/>
        </authorList>
    </citation>
    <scope>NUCLEOTIDE SEQUENCE [LARGE SCALE GENOMIC DNA]</scope>
    <source>
        <strain evidence="2 3">JCM 3224</strain>
    </source>
</reference>